<keyword evidence="1" id="KW-0472">Membrane</keyword>
<dbReference type="Proteomes" id="UP000052020">
    <property type="component" value="Unassembled WGS sequence"/>
</dbReference>
<evidence type="ECO:0000256" key="1">
    <source>
        <dbReference type="SAM" id="Phobius"/>
    </source>
</evidence>
<evidence type="ECO:0000313" key="2">
    <source>
        <dbReference type="EMBL" id="KPJ64896.1"/>
    </source>
</evidence>
<organism evidence="2 3">
    <name type="scientific">candidate division KD3-62 bacterium DG_56</name>
    <dbReference type="NCBI Taxonomy" id="1704032"/>
    <lineage>
        <taxon>Bacteria</taxon>
        <taxon>candidate division KD3-62</taxon>
    </lineage>
</organism>
<protein>
    <submittedName>
        <fullName evidence="2">Uncharacterized protein</fullName>
    </submittedName>
</protein>
<reference evidence="2 3" key="1">
    <citation type="journal article" date="2015" name="Microbiome">
        <title>Genomic resolution of linkages in carbon, nitrogen, and sulfur cycling among widespread estuary sediment bacteria.</title>
        <authorList>
            <person name="Baker B.J."/>
            <person name="Lazar C.S."/>
            <person name="Teske A.P."/>
            <person name="Dick G.J."/>
        </authorList>
    </citation>
    <scope>NUCLEOTIDE SEQUENCE [LARGE SCALE GENOMIC DNA]</scope>
    <source>
        <strain evidence="2">DG_56</strain>
    </source>
</reference>
<comment type="caution">
    <text evidence="2">The sequence shown here is derived from an EMBL/GenBank/DDBJ whole genome shotgun (WGS) entry which is preliminary data.</text>
</comment>
<gene>
    <name evidence="2" type="ORF">AMK68_00235</name>
</gene>
<evidence type="ECO:0000313" key="3">
    <source>
        <dbReference type="Proteomes" id="UP000052020"/>
    </source>
</evidence>
<proteinExistence type="predicted"/>
<keyword evidence="1" id="KW-1133">Transmembrane helix</keyword>
<accession>A0A0S7XQZ0</accession>
<feature type="transmembrane region" description="Helical" evidence="1">
    <location>
        <begin position="12"/>
        <end position="33"/>
    </location>
</feature>
<dbReference type="EMBL" id="LIZY01000003">
    <property type="protein sequence ID" value="KPJ64896.1"/>
    <property type="molecule type" value="Genomic_DNA"/>
</dbReference>
<dbReference type="AlphaFoldDB" id="A0A0S7XQZ0"/>
<sequence length="129" mass="14112">MLYNGRRKGVLAMRWVLIAVGVIFAIAVIAALAQGGDDDSSESYTRSETRAEENQRYYNGYLGVARQQLRDTGGDIYCQPDYWELVSSQVEGAGAGQEALIQLAMADACKEAGELSEVARFSKYYADAP</sequence>
<keyword evidence="1" id="KW-0812">Transmembrane</keyword>
<name>A0A0S7XQZ0_9BACT</name>